<dbReference type="RefSeq" id="WP_149353120.1">
    <property type="nucleotide sequence ID" value="NZ_VTRV01000100.1"/>
</dbReference>
<organism evidence="3 4">
    <name type="scientific">Cognatilysobacter lacus</name>
    <dbReference type="NCBI Taxonomy" id="1643323"/>
    <lineage>
        <taxon>Bacteria</taxon>
        <taxon>Pseudomonadati</taxon>
        <taxon>Pseudomonadota</taxon>
        <taxon>Gammaproteobacteria</taxon>
        <taxon>Lysobacterales</taxon>
        <taxon>Lysobacteraceae</taxon>
        <taxon>Cognatilysobacter</taxon>
    </lineage>
</organism>
<evidence type="ECO:0000256" key="2">
    <source>
        <dbReference type="SAM" id="Phobius"/>
    </source>
</evidence>
<evidence type="ECO:0008006" key="5">
    <source>
        <dbReference type="Google" id="ProtNLM"/>
    </source>
</evidence>
<reference evidence="3 4" key="1">
    <citation type="submission" date="2019-08" db="EMBL/GenBank/DDBJ databases">
        <title>Draft genome sequence of Lysobacter sp. UKS-15.</title>
        <authorList>
            <person name="Im W.-T."/>
        </authorList>
    </citation>
    <scope>NUCLEOTIDE SEQUENCE [LARGE SCALE GENOMIC DNA]</scope>
    <source>
        <strain evidence="3 4">UKS-15</strain>
    </source>
</reference>
<evidence type="ECO:0000313" key="3">
    <source>
        <dbReference type="EMBL" id="TZF88683.1"/>
    </source>
</evidence>
<accession>A0A5D8Z3L9</accession>
<dbReference type="AlphaFoldDB" id="A0A5D8Z3L9"/>
<evidence type="ECO:0000313" key="4">
    <source>
        <dbReference type="Proteomes" id="UP000323164"/>
    </source>
</evidence>
<feature type="transmembrane region" description="Helical" evidence="2">
    <location>
        <begin position="51"/>
        <end position="68"/>
    </location>
</feature>
<protein>
    <recommendedName>
        <fullName evidence="5">DUF3040 domain-containing protein</fullName>
    </recommendedName>
</protein>
<proteinExistence type="predicted"/>
<name>A0A5D8Z3L9_9GAMM</name>
<keyword evidence="4" id="KW-1185">Reference proteome</keyword>
<sequence>MTSPRDSVPPPPRRPDAADAEAEAERLMAAYRSQQGADCVHSRRAGSASRWLIIGGTALLGAVVGAIAGAAGGYVVAGAVLLGLVGGLLAIVQQRPR</sequence>
<keyword evidence="2" id="KW-0472">Membrane</keyword>
<feature type="transmembrane region" description="Helical" evidence="2">
    <location>
        <begin position="74"/>
        <end position="92"/>
    </location>
</feature>
<evidence type="ECO:0000256" key="1">
    <source>
        <dbReference type="SAM" id="MobiDB-lite"/>
    </source>
</evidence>
<dbReference type="EMBL" id="VTRV01000100">
    <property type="protein sequence ID" value="TZF88683.1"/>
    <property type="molecule type" value="Genomic_DNA"/>
</dbReference>
<feature type="region of interest" description="Disordered" evidence="1">
    <location>
        <begin position="1"/>
        <end position="21"/>
    </location>
</feature>
<keyword evidence="2" id="KW-1133">Transmembrane helix</keyword>
<comment type="caution">
    <text evidence="3">The sequence shown here is derived from an EMBL/GenBank/DDBJ whole genome shotgun (WGS) entry which is preliminary data.</text>
</comment>
<keyword evidence="2" id="KW-0812">Transmembrane</keyword>
<gene>
    <name evidence="3" type="ORF">FW784_09560</name>
</gene>
<dbReference type="Proteomes" id="UP000323164">
    <property type="component" value="Unassembled WGS sequence"/>
</dbReference>